<protein>
    <submittedName>
        <fullName evidence="1">Uncharacterized protein</fullName>
    </submittedName>
</protein>
<name>A0ACB9JII2_9ASTR</name>
<dbReference type="EMBL" id="CM042021">
    <property type="protein sequence ID" value="KAI3819072.1"/>
    <property type="molecule type" value="Genomic_DNA"/>
</dbReference>
<comment type="caution">
    <text evidence="1">The sequence shown here is derived from an EMBL/GenBank/DDBJ whole genome shotgun (WGS) entry which is preliminary data.</text>
</comment>
<sequence>MLPTEGVIKSNNICVQILRAVLTPLPVLADKRRRRKLNSSLSRTSTNKHAFYFTISCGTLAPISLLQFQFRMGNCCRSPAAVAREDVKSPGHDHNSKKDKANVKKAPITVLNDVSKENIEDKYMVDRELGRGEFGVTYLCIDRSTRELLACKSISKRKLRTAVDVEDVRREVAIMKHLPENSSIVTLREACEDENAVHLVMELCEGGELFDRIVARGHYTERAAAAVARTMVEVVQLCHKHGVIHRDLKPENFLFANKKENSPLKAIDFGLSIFFKPGEKFSEIVGSPYYMAPEVLKRSYGPEIDIWSAGVILYILLCGVPPFWAESEQGVAQAILRGLIDFKREPWPSVSEGAKSLVRQMLEPDPKLRLTAAQVLEHPWLQNAKKAPNVPLGDVVKSRLKQFSLMNRFKRKALRVIADFLSNDEVEDIKEMFKKIDMDEDGIITIEELKSGLQKLNTQLADSEVQLLIEAVDTNGKGSLDYGEFVAVSLNLKKMANDEHLHKAFSYFDKDGNGFIEPHELQDSLMEDGDEDVSNIANDIFQEVDTDKDGKISYEEFAAMMKTGTDWRKASRHYSRGRFNSLSVKLMKDGSLNLGNSE</sequence>
<proteinExistence type="predicted"/>
<reference evidence="1 2" key="2">
    <citation type="journal article" date="2022" name="Mol. Ecol. Resour.">
        <title>The genomes of chicory, endive, great burdock and yacon provide insights into Asteraceae paleo-polyploidization history and plant inulin production.</title>
        <authorList>
            <person name="Fan W."/>
            <person name="Wang S."/>
            <person name="Wang H."/>
            <person name="Wang A."/>
            <person name="Jiang F."/>
            <person name="Liu H."/>
            <person name="Zhao H."/>
            <person name="Xu D."/>
            <person name="Zhang Y."/>
        </authorList>
    </citation>
    <scope>NUCLEOTIDE SEQUENCE [LARGE SCALE GENOMIC DNA]</scope>
    <source>
        <strain evidence="2">cv. Yunnan</strain>
        <tissue evidence="1">Leaves</tissue>
    </source>
</reference>
<gene>
    <name evidence="1" type="ORF">L1987_12894</name>
</gene>
<keyword evidence="2" id="KW-1185">Reference proteome</keyword>
<evidence type="ECO:0000313" key="2">
    <source>
        <dbReference type="Proteomes" id="UP001056120"/>
    </source>
</evidence>
<evidence type="ECO:0000313" key="1">
    <source>
        <dbReference type="EMBL" id="KAI3819072.1"/>
    </source>
</evidence>
<reference evidence="2" key="1">
    <citation type="journal article" date="2022" name="Mol. Ecol. Resour.">
        <title>The genomes of chicory, endive, great burdock and yacon provide insights into Asteraceae palaeo-polyploidization history and plant inulin production.</title>
        <authorList>
            <person name="Fan W."/>
            <person name="Wang S."/>
            <person name="Wang H."/>
            <person name="Wang A."/>
            <person name="Jiang F."/>
            <person name="Liu H."/>
            <person name="Zhao H."/>
            <person name="Xu D."/>
            <person name="Zhang Y."/>
        </authorList>
    </citation>
    <scope>NUCLEOTIDE SEQUENCE [LARGE SCALE GENOMIC DNA]</scope>
    <source>
        <strain evidence="2">cv. Yunnan</strain>
    </source>
</reference>
<organism evidence="1 2">
    <name type="scientific">Smallanthus sonchifolius</name>
    <dbReference type="NCBI Taxonomy" id="185202"/>
    <lineage>
        <taxon>Eukaryota</taxon>
        <taxon>Viridiplantae</taxon>
        <taxon>Streptophyta</taxon>
        <taxon>Embryophyta</taxon>
        <taxon>Tracheophyta</taxon>
        <taxon>Spermatophyta</taxon>
        <taxon>Magnoliopsida</taxon>
        <taxon>eudicotyledons</taxon>
        <taxon>Gunneridae</taxon>
        <taxon>Pentapetalae</taxon>
        <taxon>asterids</taxon>
        <taxon>campanulids</taxon>
        <taxon>Asterales</taxon>
        <taxon>Asteraceae</taxon>
        <taxon>Asteroideae</taxon>
        <taxon>Heliantheae alliance</taxon>
        <taxon>Millerieae</taxon>
        <taxon>Smallanthus</taxon>
    </lineage>
</organism>
<dbReference type="Proteomes" id="UP001056120">
    <property type="component" value="Linkage Group LG04"/>
</dbReference>
<accession>A0ACB9JII2</accession>